<dbReference type="Bgee" id="WBGene00044424">
    <property type="expression patterns" value="Expressed in embryo and 1 other cell type or tissue"/>
</dbReference>
<gene>
    <name evidence="3" type="ORF">CELE_F54D12.10</name>
    <name evidence="3 5" type="ORF">F54D12.10</name>
</gene>
<dbReference type="EMBL" id="BX284602">
    <property type="protein sequence ID" value="CCD71784.1"/>
    <property type="molecule type" value="Genomic_DNA"/>
</dbReference>
<dbReference type="WormBase" id="F54D12.10">
    <property type="protein sequence ID" value="CE38714"/>
    <property type="gene ID" value="WBGene00044424"/>
</dbReference>
<evidence type="ECO:0000313" key="5">
    <source>
        <dbReference type="WormBase" id="F54D12.10"/>
    </source>
</evidence>
<feature type="domain" description="PAN-3" evidence="2">
    <location>
        <begin position="2"/>
        <end position="135"/>
    </location>
</feature>
<dbReference type="UCSC" id="F54D12.10">
    <property type="organism name" value="c. elegans"/>
</dbReference>
<dbReference type="InterPro" id="IPR006583">
    <property type="entry name" value="PAN-3_domain"/>
</dbReference>
<feature type="signal peptide" evidence="1">
    <location>
        <begin position="1"/>
        <end position="25"/>
    </location>
</feature>
<dbReference type="PhylomeDB" id="Q4W500"/>
<sequence length="152" mass="17409">MSSQTFLILFLFPITILSVFVSVRGSPVNSTSYVSKTFLNLTWKSCITRCVIVADCILVHSNSLNRCYLYAVGDIIQVRNDRDGYSIMNETVAFRMRNSPYKCSNRSSDMLFGVINLYNKDNITSYEITMSPTNEYYEIKYGRSKLLEISNV</sequence>
<proteinExistence type="predicted"/>
<dbReference type="PANTHER" id="PTHR47629">
    <property type="entry name" value="C-TYPE LECTIN-RELATED"/>
    <property type="match status" value="1"/>
</dbReference>
<reference evidence="3 4" key="1">
    <citation type="journal article" date="1998" name="Science">
        <title>Genome sequence of the nematode C. elegans: a platform for investigating biology.</title>
        <authorList>
            <consortium name="The C. elegans sequencing consortium"/>
            <person name="Sulson J.E."/>
            <person name="Waterston R."/>
        </authorList>
    </citation>
    <scope>NUCLEOTIDE SEQUENCE [LARGE SCALE GENOMIC DNA]</scope>
    <source>
        <strain evidence="3 4">Bristol N2</strain>
    </source>
</reference>
<dbReference type="PaxDb" id="6239-F54D12.10"/>
<evidence type="ECO:0000313" key="3">
    <source>
        <dbReference type="EMBL" id="CCD71784.1"/>
    </source>
</evidence>
<dbReference type="PANTHER" id="PTHR47629:SF10">
    <property type="entry name" value="PAN-3 DOMAIN-CONTAINING PROTEIN"/>
    <property type="match status" value="1"/>
</dbReference>
<dbReference type="HOGENOM" id="CLU_1723969_0_0_1"/>
<dbReference type="KEGG" id="cel:CELE_F54D12.10"/>
<dbReference type="CTD" id="3565331"/>
<dbReference type="InParanoid" id="Q4W500"/>
<name>Q4W500_CAEEL</name>
<keyword evidence="1" id="KW-0732">Signal</keyword>
<evidence type="ECO:0000313" key="4">
    <source>
        <dbReference type="Proteomes" id="UP000001940"/>
    </source>
</evidence>
<keyword evidence="4" id="KW-1185">Reference proteome</keyword>
<protein>
    <submittedName>
        <fullName evidence="3">PAN-3 domain-containing protein</fullName>
    </submittedName>
</protein>
<dbReference type="RefSeq" id="NP_001022194.1">
    <property type="nucleotide sequence ID" value="NM_001027023.1"/>
</dbReference>
<feature type="chain" id="PRO_5004245890" evidence="1">
    <location>
        <begin position="26"/>
        <end position="152"/>
    </location>
</feature>
<dbReference type="AlphaFoldDB" id="Q4W500"/>
<dbReference type="GeneID" id="3565331"/>
<dbReference type="Proteomes" id="UP000001940">
    <property type="component" value="Chromosome II"/>
</dbReference>
<dbReference type="SMART" id="SM00605">
    <property type="entry name" value="CW"/>
    <property type="match status" value="1"/>
</dbReference>
<evidence type="ECO:0000256" key="1">
    <source>
        <dbReference type="SAM" id="SignalP"/>
    </source>
</evidence>
<evidence type="ECO:0000259" key="2">
    <source>
        <dbReference type="SMART" id="SM00605"/>
    </source>
</evidence>
<dbReference type="AGR" id="WB:WBGene00044424"/>
<organism evidence="3 4">
    <name type="scientific">Caenorhabditis elegans</name>
    <dbReference type="NCBI Taxonomy" id="6239"/>
    <lineage>
        <taxon>Eukaryota</taxon>
        <taxon>Metazoa</taxon>
        <taxon>Ecdysozoa</taxon>
        <taxon>Nematoda</taxon>
        <taxon>Chromadorea</taxon>
        <taxon>Rhabditida</taxon>
        <taxon>Rhabditina</taxon>
        <taxon>Rhabditomorpha</taxon>
        <taxon>Rhabditoidea</taxon>
        <taxon>Rhabditidae</taxon>
        <taxon>Peloderinae</taxon>
        <taxon>Caenorhabditis</taxon>
    </lineage>
</organism>
<accession>Q4W500</accession>
<dbReference type="OMA" id="ENITDCG"/>
<dbReference type="Pfam" id="PF08277">
    <property type="entry name" value="PAN_3"/>
    <property type="match status" value="1"/>
</dbReference>
<dbReference type="OrthoDB" id="5904271at2759"/>